<geneLocation type="mitochondrion" evidence="1"/>
<gene>
    <name evidence="1" type="ORF">ABT39_MTgene231</name>
</gene>
<organism evidence="1">
    <name type="scientific">Picea glauca</name>
    <name type="common">White spruce</name>
    <name type="synonym">Pinus glauca</name>
    <dbReference type="NCBI Taxonomy" id="3330"/>
    <lineage>
        <taxon>Eukaryota</taxon>
        <taxon>Viridiplantae</taxon>
        <taxon>Streptophyta</taxon>
        <taxon>Embryophyta</taxon>
        <taxon>Tracheophyta</taxon>
        <taxon>Spermatophyta</taxon>
        <taxon>Pinopsida</taxon>
        <taxon>Pinidae</taxon>
        <taxon>Conifers I</taxon>
        <taxon>Pinales</taxon>
        <taxon>Pinaceae</taxon>
        <taxon>Picea</taxon>
    </lineage>
</organism>
<protein>
    <submittedName>
        <fullName evidence="1">Uncharacterized protein</fullName>
    </submittedName>
</protein>
<accession>A0A117NIR6</accession>
<name>A0A117NIR6_PICGL</name>
<keyword evidence="1" id="KW-0496">Mitochondrion</keyword>
<sequence>MVISRYEIGFHLGRIQSRGGKIQPLFNPTRGQFPPIGLLFSYGFTLLPCYCRRNIDFLVSQRGNKKESFTLSMGHRGILCSLDRTD</sequence>
<dbReference type="AlphaFoldDB" id="A0A117NIR6"/>
<reference evidence="1" key="1">
    <citation type="journal article" date="2015" name="Genome Biol. Evol.">
        <title>Organellar Genomes of White Spruce (Picea glauca): Assembly and Annotation.</title>
        <authorList>
            <person name="Jackman S.D."/>
            <person name="Warren R.L."/>
            <person name="Gibb E.A."/>
            <person name="Vandervalk B.P."/>
            <person name="Mohamadi H."/>
            <person name="Chu J."/>
            <person name="Raymond A."/>
            <person name="Pleasance S."/>
            <person name="Coope R."/>
            <person name="Wildung M.R."/>
            <person name="Ritland C.E."/>
            <person name="Bousquet J."/>
            <person name="Jones S.J."/>
            <person name="Bohlmann J."/>
            <person name="Birol I."/>
        </authorList>
    </citation>
    <scope>NUCLEOTIDE SEQUENCE [LARGE SCALE GENOMIC DNA]</scope>
    <source>
        <tissue evidence="1">Flushing bud</tissue>
    </source>
</reference>
<proteinExistence type="predicted"/>
<evidence type="ECO:0000313" key="1">
    <source>
        <dbReference type="EMBL" id="KUM50388.1"/>
    </source>
</evidence>
<comment type="caution">
    <text evidence="1">The sequence shown here is derived from an EMBL/GenBank/DDBJ whole genome shotgun (WGS) entry which is preliminary data.</text>
</comment>
<dbReference type="EMBL" id="LKAM01000001">
    <property type="protein sequence ID" value="KUM50388.1"/>
    <property type="molecule type" value="Genomic_DNA"/>
</dbReference>